<feature type="binding site" evidence="7">
    <location>
        <position position="246"/>
    </location>
    <ligand>
        <name>a divalent metal cation</name>
        <dbReference type="ChEBI" id="CHEBI:60240"/>
    </ligand>
</feature>
<dbReference type="FunFam" id="3.40.50.10380:FF:000007">
    <property type="entry name" value="Malic enzyme"/>
    <property type="match status" value="1"/>
</dbReference>
<protein>
    <recommendedName>
        <fullName evidence="8">Malic enzyme</fullName>
    </recommendedName>
</protein>
<dbReference type="Pfam" id="PF03949">
    <property type="entry name" value="Malic_M"/>
    <property type="match status" value="1"/>
</dbReference>
<dbReference type="PIRSF" id="PIRSF000106">
    <property type="entry name" value="ME"/>
    <property type="match status" value="1"/>
</dbReference>
<comment type="cofactor">
    <cofactor evidence="7">
        <name>Mg(2+)</name>
        <dbReference type="ChEBI" id="CHEBI:18420"/>
    </cofactor>
    <cofactor evidence="7">
        <name>Mn(2+)</name>
        <dbReference type="ChEBI" id="CHEBI:29035"/>
    </cofactor>
    <text evidence="7">Divalent metal cations. Prefers magnesium or manganese.</text>
</comment>
<dbReference type="CDD" id="cd05312">
    <property type="entry name" value="NAD_bind_1_malic_enz"/>
    <property type="match status" value="1"/>
</dbReference>
<dbReference type="InterPro" id="IPR015884">
    <property type="entry name" value="Malic_enzyme_CS"/>
</dbReference>
<dbReference type="InterPro" id="IPR036291">
    <property type="entry name" value="NAD(P)-bd_dom_sf"/>
</dbReference>
<organism evidence="12 13">
    <name type="scientific">Oidiodendron maius (strain Zn)</name>
    <dbReference type="NCBI Taxonomy" id="913774"/>
    <lineage>
        <taxon>Eukaryota</taxon>
        <taxon>Fungi</taxon>
        <taxon>Dikarya</taxon>
        <taxon>Ascomycota</taxon>
        <taxon>Pezizomycotina</taxon>
        <taxon>Leotiomycetes</taxon>
        <taxon>Leotiomycetes incertae sedis</taxon>
        <taxon>Myxotrichaceae</taxon>
        <taxon>Oidiodendron</taxon>
    </lineage>
</organism>
<proteinExistence type="inferred from homology"/>
<keyword evidence="13" id="KW-1185">Reference proteome</keyword>
<evidence type="ECO:0000313" key="13">
    <source>
        <dbReference type="Proteomes" id="UP000054321"/>
    </source>
</evidence>
<dbReference type="PANTHER" id="PTHR23406">
    <property type="entry name" value="MALIC ENZYME-RELATED"/>
    <property type="match status" value="1"/>
</dbReference>
<dbReference type="GO" id="GO:0046872">
    <property type="term" value="F:metal ion binding"/>
    <property type="evidence" value="ECO:0007669"/>
    <property type="project" value="UniProtKB-KW"/>
</dbReference>
<dbReference type="SMART" id="SM00919">
    <property type="entry name" value="Malic_M"/>
    <property type="match status" value="1"/>
</dbReference>
<dbReference type="InParanoid" id="A0A0C3C7H8"/>
<reference evidence="13" key="2">
    <citation type="submission" date="2015-01" db="EMBL/GenBank/DDBJ databases">
        <title>Evolutionary Origins and Diversification of the Mycorrhizal Mutualists.</title>
        <authorList>
            <consortium name="DOE Joint Genome Institute"/>
            <consortium name="Mycorrhizal Genomics Consortium"/>
            <person name="Kohler A."/>
            <person name="Kuo A."/>
            <person name="Nagy L.G."/>
            <person name="Floudas D."/>
            <person name="Copeland A."/>
            <person name="Barry K.W."/>
            <person name="Cichocki N."/>
            <person name="Veneault-Fourrey C."/>
            <person name="LaButti K."/>
            <person name="Lindquist E.A."/>
            <person name="Lipzen A."/>
            <person name="Lundell T."/>
            <person name="Morin E."/>
            <person name="Murat C."/>
            <person name="Riley R."/>
            <person name="Ohm R."/>
            <person name="Sun H."/>
            <person name="Tunlid A."/>
            <person name="Henrissat B."/>
            <person name="Grigoriev I.V."/>
            <person name="Hibbett D.S."/>
            <person name="Martin F."/>
        </authorList>
    </citation>
    <scope>NUCLEOTIDE SEQUENCE [LARGE SCALE GENOMIC DNA]</scope>
    <source>
        <strain evidence="13">Zn</strain>
    </source>
</reference>
<sequence length="546" mass="61494">MYRRHPDTSFSHEVRKQLQTHGLSPPNVESHALQAQRCLKQLESKKTPIEKYIYLSNLRNTNVHLFYRLVMNNLTDLTPLIYTPVVGEACLKWSEIYHHPEGLYLSYNDRGSLAKILQNWPQSKVEITVVTDGSRILGLGDLGINGMGIPVGKLSLYTGCAGIRPEATLPLTIDLGTNNEALLNDPFYMGSRMKRVSVEEESKFMDELMVALNKTWPGIVVQFEDFKNPWSSLEKYQPKYCCFNDDIQGTGAVILGGIINALKVTGVPVKDQRAVFMGAGSAGTGVAQQIVQFFRKEGLTEDEARRCFWFVDTKGLITNDRGDNLAEHKKYFSREDNEGKQFKTLAEVVEYVKPTILMGMSTIRGIFDENILKQMSKMNERPVIFPLSNPSSQSECTFEEAINFTDGRAVFASGSPFQNYIYKGKEYIPSQGNNMYVFPGIGLGSILCKSIHVTDEMIYEAAIALNKAINQDELDKGMLYPDITRIRDVSVTVARQVIRQSQKQKLDREKSIRGMSDAQLDAWIKERMYDPTSTKIHDAQGSASKL</sequence>
<reference evidence="12 13" key="1">
    <citation type="submission" date="2014-04" db="EMBL/GenBank/DDBJ databases">
        <authorList>
            <consortium name="DOE Joint Genome Institute"/>
            <person name="Kuo A."/>
            <person name="Martino E."/>
            <person name="Perotto S."/>
            <person name="Kohler A."/>
            <person name="Nagy L.G."/>
            <person name="Floudas D."/>
            <person name="Copeland A."/>
            <person name="Barry K.W."/>
            <person name="Cichocki N."/>
            <person name="Veneault-Fourrey C."/>
            <person name="LaButti K."/>
            <person name="Lindquist E.A."/>
            <person name="Lipzen A."/>
            <person name="Lundell T."/>
            <person name="Morin E."/>
            <person name="Murat C."/>
            <person name="Sun H."/>
            <person name="Tunlid A."/>
            <person name="Henrissat B."/>
            <person name="Grigoriev I.V."/>
            <person name="Hibbett D.S."/>
            <person name="Martin F."/>
            <person name="Nordberg H.P."/>
            <person name="Cantor M.N."/>
            <person name="Hua S.X."/>
        </authorList>
    </citation>
    <scope>NUCLEOTIDE SEQUENCE [LARGE SCALE GENOMIC DNA]</scope>
    <source>
        <strain evidence="12 13">Zn</strain>
    </source>
</reference>
<feature type="region of interest" description="Disordered" evidence="9">
    <location>
        <begin position="1"/>
        <end position="26"/>
    </location>
</feature>
<dbReference type="PANTHER" id="PTHR23406:SF32">
    <property type="entry name" value="NADP-DEPENDENT MALIC ENZYME"/>
    <property type="match status" value="1"/>
</dbReference>
<feature type="domain" description="Malic enzyme N-terminal" evidence="11">
    <location>
        <begin position="59"/>
        <end position="237"/>
    </location>
</feature>
<dbReference type="NCBIfam" id="NF010052">
    <property type="entry name" value="PRK13529.1"/>
    <property type="match status" value="1"/>
</dbReference>
<evidence type="ECO:0000256" key="7">
    <source>
        <dbReference type="PIRSR" id="PIRSR000106-3"/>
    </source>
</evidence>
<dbReference type="GO" id="GO:0051287">
    <property type="term" value="F:NAD binding"/>
    <property type="evidence" value="ECO:0007669"/>
    <property type="project" value="InterPro"/>
</dbReference>
<evidence type="ECO:0000256" key="5">
    <source>
        <dbReference type="PIRSR" id="PIRSR000106-1"/>
    </source>
</evidence>
<evidence type="ECO:0000256" key="8">
    <source>
        <dbReference type="RuleBase" id="RU003426"/>
    </source>
</evidence>
<dbReference type="SUPFAM" id="SSF51735">
    <property type="entry name" value="NAD(P)-binding Rossmann-fold domains"/>
    <property type="match status" value="1"/>
</dbReference>
<dbReference type="InterPro" id="IPR012301">
    <property type="entry name" value="Malic_N_dom"/>
</dbReference>
<dbReference type="Gene3D" id="3.40.50.10380">
    <property type="entry name" value="Malic enzyme, N-terminal domain"/>
    <property type="match status" value="1"/>
</dbReference>
<dbReference type="Proteomes" id="UP000054321">
    <property type="component" value="Unassembled WGS sequence"/>
</dbReference>
<dbReference type="FunFam" id="3.40.50.720:FF:000182">
    <property type="entry name" value="NAD-dependent malic enzyme"/>
    <property type="match status" value="1"/>
</dbReference>
<dbReference type="EMBL" id="KN832888">
    <property type="protein sequence ID" value="KIM94873.1"/>
    <property type="molecule type" value="Genomic_DNA"/>
</dbReference>
<dbReference type="HOGENOM" id="CLU_011405_5_2_1"/>
<evidence type="ECO:0000256" key="3">
    <source>
        <dbReference type="ARBA" id="ARBA00022723"/>
    </source>
</evidence>
<feature type="active site" description="Proton acceptor" evidence="5">
    <location>
        <position position="153"/>
    </location>
</feature>
<keyword evidence="4 8" id="KW-0560">Oxidoreductase</keyword>
<evidence type="ECO:0000256" key="4">
    <source>
        <dbReference type="ARBA" id="ARBA00023002"/>
    </source>
</evidence>
<evidence type="ECO:0000256" key="1">
    <source>
        <dbReference type="ARBA" id="ARBA00001936"/>
    </source>
</evidence>
<feature type="domain" description="Malic enzyme NAD-binding" evidence="10">
    <location>
        <begin position="247"/>
        <end position="502"/>
    </location>
</feature>
<feature type="binding site" evidence="7">
    <location>
        <position position="224"/>
    </location>
    <ligand>
        <name>a divalent metal cation</name>
        <dbReference type="ChEBI" id="CHEBI:60240"/>
    </ligand>
</feature>
<evidence type="ECO:0000256" key="2">
    <source>
        <dbReference type="ARBA" id="ARBA00008785"/>
    </source>
</evidence>
<gene>
    <name evidence="12" type="ORF">OIDMADRAFT_171716</name>
</gene>
<dbReference type="STRING" id="913774.A0A0C3C7H8"/>
<dbReference type="InterPro" id="IPR037062">
    <property type="entry name" value="Malic_N_dom_sf"/>
</dbReference>
<comment type="cofactor">
    <cofactor evidence="1">
        <name>Mn(2+)</name>
        <dbReference type="ChEBI" id="CHEBI:29035"/>
    </cofactor>
</comment>
<name>A0A0C3C7H8_OIDMZ</name>
<feature type="binding site" evidence="6">
    <location>
        <position position="389"/>
    </location>
    <ligand>
        <name>(S)-malate</name>
        <dbReference type="ChEBI" id="CHEBI:15589"/>
    </ligand>
</feature>
<feature type="binding site" evidence="6">
    <location>
        <position position="135"/>
    </location>
    <ligand>
        <name>(S)-malate</name>
        <dbReference type="ChEBI" id="CHEBI:15589"/>
    </ligand>
</feature>
<feature type="binding site" evidence="7">
    <location>
        <position position="225"/>
    </location>
    <ligand>
        <name>a divalent metal cation</name>
        <dbReference type="ChEBI" id="CHEBI:60240"/>
    </ligand>
</feature>
<dbReference type="PROSITE" id="PS00331">
    <property type="entry name" value="MALIC_ENZYMES"/>
    <property type="match status" value="1"/>
</dbReference>
<dbReference type="GO" id="GO:0004471">
    <property type="term" value="F:malate dehydrogenase (decarboxylating) (NAD+) activity"/>
    <property type="evidence" value="ECO:0007669"/>
    <property type="project" value="TreeGrafter"/>
</dbReference>
<dbReference type="InterPro" id="IPR001891">
    <property type="entry name" value="Malic_OxRdtase"/>
</dbReference>
<evidence type="ECO:0000256" key="9">
    <source>
        <dbReference type="SAM" id="MobiDB-lite"/>
    </source>
</evidence>
<feature type="active site" description="Proton donor" evidence="5">
    <location>
        <position position="82"/>
    </location>
</feature>
<dbReference type="PRINTS" id="PR00072">
    <property type="entry name" value="MALOXRDTASE"/>
</dbReference>
<comment type="similarity">
    <text evidence="2 8">Belongs to the malic enzymes family.</text>
</comment>
<dbReference type="Pfam" id="PF00390">
    <property type="entry name" value="malic"/>
    <property type="match status" value="1"/>
</dbReference>
<evidence type="ECO:0000259" key="11">
    <source>
        <dbReference type="SMART" id="SM01274"/>
    </source>
</evidence>
<dbReference type="GO" id="GO:0006108">
    <property type="term" value="P:malate metabolic process"/>
    <property type="evidence" value="ECO:0007669"/>
    <property type="project" value="TreeGrafter"/>
</dbReference>
<evidence type="ECO:0000259" key="10">
    <source>
        <dbReference type="SMART" id="SM00919"/>
    </source>
</evidence>
<evidence type="ECO:0000313" key="12">
    <source>
        <dbReference type="EMBL" id="KIM94873.1"/>
    </source>
</evidence>
<dbReference type="AlphaFoldDB" id="A0A0C3C7H8"/>
<dbReference type="OrthoDB" id="5365701at2759"/>
<feature type="binding site" evidence="6">
    <location>
        <position position="433"/>
    </location>
    <ligand>
        <name>(S)-malate</name>
        <dbReference type="ChEBI" id="CHEBI:15589"/>
    </ligand>
</feature>
<dbReference type="Gene3D" id="3.40.50.720">
    <property type="entry name" value="NAD(P)-binding Rossmann-like Domain"/>
    <property type="match status" value="1"/>
</dbReference>
<accession>A0A0C3C7H8</accession>
<dbReference type="InterPro" id="IPR046346">
    <property type="entry name" value="Aminoacid_DH-like_N_sf"/>
</dbReference>
<feature type="compositionally biased region" description="Basic and acidic residues" evidence="9">
    <location>
        <begin position="1"/>
        <end position="16"/>
    </location>
</feature>
<evidence type="ECO:0000256" key="6">
    <source>
        <dbReference type="PIRSR" id="PIRSR000106-2"/>
    </source>
</evidence>
<keyword evidence="3 7" id="KW-0479">Metal-binding</keyword>
<dbReference type="SUPFAM" id="SSF53223">
    <property type="entry name" value="Aminoacid dehydrogenase-like, N-terminal domain"/>
    <property type="match status" value="1"/>
</dbReference>
<dbReference type="GO" id="GO:0005739">
    <property type="term" value="C:mitochondrion"/>
    <property type="evidence" value="ECO:0007669"/>
    <property type="project" value="TreeGrafter"/>
</dbReference>
<dbReference type="InterPro" id="IPR012302">
    <property type="entry name" value="Malic_NAD-bd"/>
</dbReference>
<dbReference type="SMART" id="SM01274">
    <property type="entry name" value="malic"/>
    <property type="match status" value="1"/>
</dbReference>